<dbReference type="Proteomes" id="UP001057279">
    <property type="component" value="Linkage Group LG01"/>
</dbReference>
<keyword evidence="2" id="KW-1185">Reference proteome</keyword>
<gene>
    <name evidence="1" type="ORF">MJG53_001845</name>
</gene>
<sequence length="1461" mass="152980">MGDSKRENIKWEKTSNWGLLKKETGKQPAAVHAERLQLPPASSHGQDFRSGKLLLHFIVLCVSGGTVHAQDQGIDILHQLGLGGKDVRHSSSVTAVPPSSTPLPQGVHVTESGVILTNNSYIESPLMKILPVNLEQPFTILIGLQSHRVNNAFLFSIRNKNRLQLGVQLLPKKLVVYLGGKQSVFFNYSVHDERWHSFAIAVSHQDVSMFVECGKKYFSRETLLEVQTFDSNSVFTLGSMNNNSVHFEGVVCQLDIIPSAEASANYCRYVKQQCRPEKSLPHTTIVSTKIPENSLLPKRLGEKVLSQDTLTENKSVLDFTNNDSVAVNKQQENQISRSQLTSLHSQNVSAMDLMNRVIQTKELITEQLIQANLSLPMSHGSLNEPRKKNKDKFISLQNASDNITQHNAKVTGLSPLKKISSSLPHIKQDAVKNLKKAITANLHTNELIELQHILNTTLYRVTDEPSVDNHLDLRKEGEFDPDATYPIENSYETELYDYYYYEDLNTVLEMENLRGPKGDTGPPGPPGPAGIPGPSGKRGPRGIPGPHGNPGLPGLPGPKGPKGDPGFSPDQALSGEKGDPGLSGLTGPPGMQGVKGIPGFTGNIGSRGYPGRQGLAGPDGNPGPKGVRGFIGSPGEVGQLGPEGERGVPGIRGKRGLKGRQGFPGDFGDRGPAGPDGSPWCSRIPFFLIAFQGSVGPVGPIGPSGIPGPMGEQGIAGEQGETGYTGDKGAVGFPGPPGMRGKPGPSVEVAAVYRRLLRHYSVLYISMKGFPGDIGIPGQNGPEGSKGFIGNRGPSGPPGLKGTQGKPGPKGYAGEPGPEGLKGEVGDQGNIGKIGETGPVGLPGEVGVTGSIGEKGHVGARGPPGIPGPKGRRGETGDQGKRGPHGLTGKTGNPGERGVQGKPGLQGPPGSTGDRGLTGEPGPRGPQGDAGPPGEMGAEGDVGPVGSVGAAGEPGLRGEPGAPGEEGLQGKDGLKVNYAFNIMIKGNPGGRGLPGEDGEKGETGLPGTTGPLGGPGLMGPPGPEGITGIPGQRGRPGKKGHLGLMGPAGEPGIPGYRGHEGQPGLSGLPGPKGEKGYPGEDNTILGPPGPRGEPGPMGEQGERGEPGAEGYKGHVGIPGPRGATGQQGPPGEPGDQGEQGLKGERGSEGEQGLPGQPGIPGKRGHQGAQGDQGPCGESGMKGEPGPDGDAGIVGISGPKGPVGQRGPRGEKGFRGETGPPGAPGPRKQMDINAAIQALIESHTALQMESYQNTEVTLIDHSAEIFKTLNYLGNLLHSIKHPLGTRDNPAQICKDLLNCEHKVSDGKYWIDPNLGCPSDAIEVFCNFSAGGQTCLSPISVTKLEFGIGKVQMNFLHLLSSEATHIITIHCLNTPVWTSPQTSGSGLTLGFKGWNGQIFEENTLLEPKVLSNDCKIQDGSWHKAKFLFHTQDPNQLPVIEVQKLPHLKTERKYYIESSSVCFL</sequence>
<proteinExistence type="predicted"/>
<dbReference type="EMBL" id="CM043026">
    <property type="protein sequence ID" value="KAI4590796.1"/>
    <property type="molecule type" value="Genomic_DNA"/>
</dbReference>
<evidence type="ECO:0000313" key="2">
    <source>
        <dbReference type="Proteomes" id="UP001057279"/>
    </source>
</evidence>
<reference evidence="1" key="1">
    <citation type="submission" date="2022-03" db="EMBL/GenBank/DDBJ databases">
        <title>Genomic analyses of argali, domestic sheep and their hybrids provide insights into chromosomal evolution, heterosis and genetic basis of agronomic traits.</title>
        <authorList>
            <person name="Li M."/>
        </authorList>
    </citation>
    <scope>NUCLEOTIDE SEQUENCE</scope>
    <source>
        <strain evidence="1">F1 hybrid</strain>
    </source>
</reference>
<evidence type="ECO:0000313" key="1">
    <source>
        <dbReference type="EMBL" id="KAI4590796.1"/>
    </source>
</evidence>
<comment type="caution">
    <text evidence="1">The sequence shown here is derived from an EMBL/GenBank/DDBJ whole genome shotgun (WGS) entry which is preliminary data.</text>
</comment>
<protein>
    <submittedName>
        <fullName evidence="1">Uncharacterized protein</fullName>
    </submittedName>
</protein>
<accession>A0ACB9VMX6</accession>
<organism evidence="1 2">
    <name type="scientific">Ovis ammon polii x Ovis aries</name>
    <dbReference type="NCBI Taxonomy" id="2918886"/>
    <lineage>
        <taxon>Eukaryota</taxon>
        <taxon>Metazoa</taxon>
        <taxon>Chordata</taxon>
        <taxon>Craniata</taxon>
        <taxon>Vertebrata</taxon>
        <taxon>Euteleostomi</taxon>
        <taxon>Mammalia</taxon>
        <taxon>Eutheria</taxon>
        <taxon>Laurasiatheria</taxon>
        <taxon>Artiodactyla</taxon>
        <taxon>Ruminantia</taxon>
        <taxon>Pecora</taxon>
        <taxon>Bovidae</taxon>
        <taxon>Caprinae</taxon>
        <taxon>Ovis</taxon>
    </lineage>
</organism>
<name>A0ACB9VMX6_9CETA</name>